<evidence type="ECO:0000259" key="8">
    <source>
        <dbReference type="PROSITE" id="PS50928"/>
    </source>
</evidence>
<reference evidence="9 10" key="1">
    <citation type="journal article" date="2014" name="Genome Announc.">
        <title>Draft Genome Sequence of the Agar-Degrading Bacterium Catenovulum sp. Strain DS-2, Isolated from Intestines of Haliotis diversicolor.</title>
        <authorList>
            <person name="Shan D."/>
            <person name="Li X."/>
            <person name="Gu Z."/>
            <person name="Wei G."/>
            <person name="Gao Z."/>
            <person name="Shao Z."/>
        </authorList>
    </citation>
    <scope>NUCLEOTIDE SEQUENCE [LARGE SCALE GENOMIC DNA]</scope>
    <source>
        <strain evidence="9 10">DS-2</strain>
    </source>
</reference>
<feature type="transmembrane region" description="Helical" evidence="7">
    <location>
        <begin position="108"/>
        <end position="128"/>
    </location>
</feature>
<evidence type="ECO:0000256" key="5">
    <source>
        <dbReference type="ARBA" id="ARBA00022989"/>
    </source>
</evidence>
<feature type="transmembrane region" description="Helical" evidence="7">
    <location>
        <begin position="432"/>
        <end position="452"/>
    </location>
</feature>
<name>W7QYI8_9ALTE</name>
<dbReference type="PANTHER" id="PTHR30183">
    <property type="entry name" value="MOLYBDENUM TRANSPORT SYSTEM PERMEASE PROTEIN MODB"/>
    <property type="match status" value="1"/>
</dbReference>
<dbReference type="PANTHER" id="PTHR30183:SF2">
    <property type="entry name" value="IRON UTILIZATION PROTEIN"/>
    <property type="match status" value="1"/>
</dbReference>
<comment type="caution">
    <text evidence="9">The sequence shown here is derived from an EMBL/GenBank/DDBJ whole genome shotgun (WGS) entry which is preliminary data.</text>
</comment>
<comment type="subcellular location">
    <subcellularLocation>
        <location evidence="1 7">Cell membrane</location>
        <topology evidence="1 7">Multi-pass membrane protein</topology>
    </subcellularLocation>
</comment>
<evidence type="ECO:0000256" key="6">
    <source>
        <dbReference type="ARBA" id="ARBA00023136"/>
    </source>
</evidence>
<feature type="transmembrane region" description="Helical" evidence="7">
    <location>
        <begin position="31"/>
        <end position="52"/>
    </location>
</feature>
<feature type="transmembrane region" description="Helical" evidence="7">
    <location>
        <begin position="538"/>
        <end position="557"/>
    </location>
</feature>
<feature type="transmembrane region" description="Helical" evidence="7">
    <location>
        <begin position="309"/>
        <end position="330"/>
    </location>
</feature>
<dbReference type="GO" id="GO:0055085">
    <property type="term" value="P:transmembrane transport"/>
    <property type="evidence" value="ECO:0007669"/>
    <property type="project" value="InterPro"/>
</dbReference>
<feature type="domain" description="ABC transmembrane type-1" evidence="8">
    <location>
        <begin position="351"/>
        <end position="557"/>
    </location>
</feature>
<protein>
    <submittedName>
        <fullName evidence="9">Binding-protein-dependent transport system inner membrane protein</fullName>
    </submittedName>
</protein>
<keyword evidence="3" id="KW-1003">Cell membrane</keyword>
<dbReference type="PROSITE" id="PS50928">
    <property type="entry name" value="ABC_TM1"/>
    <property type="match status" value="2"/>
</dbReference>
<dbReference type="AlphaFoldDB" id="W7QYI8"/>
<feature type="transmembrane region" description="Helical" evidence="7">
    <location>
        <begin position="350"/>
        <end position="374"/>
    </location>
</feature>
<evidence type="ECO:0000313" key="10">
    <source>
        <dbReference type="Proteomes" id="UP000019276"/>
    </source>
</evidence>
<comment type="similarity">
    <text evidence="7">Belongs to the binding-protein-dependent transport system permease family.</text>
</comment>
<dbReference type="OrthoDB" id="9790211at2"/>
<dbReference type="Pfam" id="PF00528">
    <property type="entry name" value="BPD_transp_1"/>
    <property type="match status" value="1"/>
</dbReference>
<gene>
    <name evidence="9" type="ORF">DS2_08188</name>
</gene>
<evidence type="ECO:0000256" key="1">
    <source>
        <dbReference type="ARBA" id="ARBA00004651"/>
    </source>
</evidence>
<feature type="transmembrane region" description="Helical" evidence="7">
    <location>
        <begin position="395"/>
        <end position="412"/>
    </location>
</feature>
<dbReference type="InterPro" id="IPR000515">
    <property type="entry name" value="MetI-like"/>
</dbReference>
<feature type="transmembrane region" description="Helical" evidence="7">
    <location>
        <begin position="494"/>
        <end position="518"/>
    </location>
</feature>
<feature type="transmembrane region" description="Helical" evidence="7">
    <location>
        <begin position="261"/>
        <end position="279"/>
    </location>
</feature>
<dbReference type="Gene3D" id="1.10.3720.10">
    <property type="entry name" value="MetI-like"/>
    <property type="match status" value="2"/>
</dbReference>
<dbReference type="SUPFAM" id="SSF161098">
    <property type="entry name" value="MetI-like"/>
    <property type="match status" value="2"/>
</dbReference>
<keyword evidence="6 7" id="KW-0472">Membrane</keyword>
<evidence type="ECO:0000256" key="2">
    <source>
        <dbReference type="ARBA" id="ARBA00022448"/>
    </source>
</evidence>
<feature type="transmembrane region" description="Helical" evidence="7">
    <location>
        <begin position="72"/>
        <end position="96"/>
    </location>
</feature>
<dbReference type="GO" id="GO:0005886">
    <property type="term" value="C:plasma membrane"/>
    <property type="evidence" value="ECO:0007669"/>
    <property type="project" value="UniProtKB-SubCell"/>
</dbReference>
<keyword evidence="4 7" id="KW-0812">Transmembrane</keyword>
<dbReference type="FunFam" id="1.10.3720.10:FF:000088">
    <property type="entry name" value="Iron(III) ABC transporter, permease protein"/>
    <property type="match status" value="1"/>
</dbReference>
<accession>W7QYI8</accession>
<feature type="domain" description="ABC transmembrane type-1" evidence="8">
    <location>
        <begin position="73"/>
        <end position="278"/>
    </location>
</feature>
<dbReference type="Proteomes" id="UP000019276">
    <property type="component" value="Unassembled WGS sequence"/>
</dbReference>
<keyword evidence="5 7" id="KW-1133">Transmembrane helix</keyword>
<organism evidence="9 10">
    <name type="scientific">Catenovulum agarivorans DS-2</name>
    <dbReference type="NCBI Taxonomy" id="1328313"/>
    <lineage>
        <taxon>Bacteria</taxon>
        <taxon>Pseudomonadati</taxon>
        <taxon>Pseudomonadota</taxon>
        <taxon>Gammaproteobacteria</taxon>
        <taxon>Alteromonadales</taxon>
        <taxon>Alteromonadaceae</taxon>
        <taxon>Catenovulum</taxon>
    </lineage>
</organism>
<dbReference type="EMBL" id="ARZY01000012">
    <property type="protein sequence ID" value="EWH10435.1"/>
    <property type="molecule type" value="Genomic_DNA"/>
</dbReference>
<sequence>MSSFSQTNMPQQTGKPFIASLFIGLKQLKHLHISTFFIALLFATPLLSIAVEALAPNSETFAHIKQTVLADYIVNTCILALGVSALVICIGVPLAWLIAVCDFRFKRFFQWALVLPLAMPAYIVAYTYTDLLDYAGPIQVALRDWFGWQSASDYYFFDIRSLTGAIIVLALVLYPYVYLMVRAGFLEQQANLTHVARTLGYSPLRSFFKISIPVARNAIIASTALVLMESIADFATVKYFAVSTLTTAVYDTWLSYYDLAAAAKLSLIMVLGIFVLLYLERIQNGQKQTHNDAKLSAQKLTYQLTKKQSILAIGYCCLILTISFIIPLYILSDYAIDYFSQAWNADLFEITLNSLIIAGLSAAIAIVAALTLNFSLRVKPIKLHKTSLKLASSGYAIPGTVMAIGVLIPLAFLDNQINALADSLSLSPPGLVLSGSFIAIVLAHSIRFIAIANKGIEASYAKISPSLDMVAKSMGQPNRKVFSKVHLPLIRKSVLVAGLLIFVESMKELPAALLLRPFDFQTLPTHVFQYASTEQLEIAALGAIIIVIVGLVPLIIINRSIEQH</sequence>
<dbReference type="STRING" id="1328313.DS2_08188"/>
<dbReference type="eggNOG" id="COG1178">
    <property type="taxonomic scope" value="Bacteria"/>
</dbReference>
<keyword evidence="2 7" id="KW-0813">Transport</keyword>
<dbReference type="InterPro" id="IPR035906">
    <property type="entry name" value="MetI-like_sf"/>
</dbReference>
<evidence type="ECO:0000256" key="7">
    <source>
        <dbReference type="RuleBase" id="RU363032"/>
    </source>
</evidence>
<proteinExistence type="inferred from homology"/>
<dbReference type="PATRIC" id="fig|1328313.3.peg.1673"/>
<dbReference type="CDD" id="cd06261">
    <property type="entry name" value="TM_PBP2"/>
    <property type="match status" value="2"/>
</dbReference>
<feature type="transmembrane region" description="Helical" evidence="7">
    <location>
        <begin position="162"/>
        <end position="181"/>
    </location>
</feature>
<keyword evidence="10" id="KW-1185">Reference proteome</keyword>
<evidence type="ECO:0000313" key="9">
    <source>
        <dbReference type="EMBL" id="EWH10435.1"/>
    </source>
</evidence>
<feature type="transmembrane region" description="Helical" evidence="7">
    <location>
        <begin position="218"/>
        <end position="241"/>
    </location>
</feature>
<evidence type="ECO:0000256" key="4">
    <source>
        <dbReference type="ARBA" id="ARBA00022692"/>
    </source>
</evidence>
<evidence type="ECO:0000256" key="3">
    <source>
        <dbReference type="ARBA" id="ARBA00022475"/>
    </source>
</evidence>